<keyword evidence="1 2" id="KW-0129">CBS domain</keyword>
<evidence type="ECO:0000313" key="5">
    <source>
        <dbReference type="Proteomes" id="UP001403385"/>
    </source>
</evidence>
<dbReference type="Proteomes" id="UP001403385">
    <property type="component" value="Unassembled WGS sequence"/>
</dbReference>
<proteinExistence type="predicted"/>
<dbReference type="InterPro" id="IPR044729">
    <property type="entry name" value="CBS_bac"/>
</dbReference>
<dbReference type="RefSeq" id="WP_346819849.1">
    <property type="nucleotide sequence ID" value="NZ_JBDKWZ010000002.1"/>
</dbReference>
<name>A0AAW9RQ79_9BACT</name>
<gene>
    <name evidence="4" type="ORF">AAG747_04040</name>
</gene>
<dbReference type="SUPFAM" id="SSF54631">
    <property type="entry name" value="CBS-domain pair"/>
    <property type="match status" value="1"/>
</dbReference>
<reference evidence="4 5" key="1">
    <citation type="submission" date="2024-04" db="EMBL/GenBank/DDBJ databases">
        <title>Novel genus in family Flammeovirgaceae.</title>
        <authorList>
            <person name="Nguyen T.H."/>
            <person name="Vuong T.Q."/>
            <person name="Le H."/>
            <person name="Kim S.-G."/>
        </authorList>
    </citation>
    <scope>NUCLEOTIDE SEQUENCE [LARGE SCALE GENOMIC DNA]</scope>
    <source>
        <strain evidence="4 5">JCM 23209</strain>
    </source>
</reference>
<dbReference type="AlphaFoldDB" id="A0AAW9RQ79"/>
<protein>
    <submittedName>
        <fullName evidence="4">CBS domain-containing protein</fullName>
    </submittedName>
</protein>
<evidence type="ECO:0000313" key="4">
    <source>
        <dbReference type="EMBL" id="MEN7547062.1"/>
    </source>
</evidence>
<dbReference type="CDD" id="cd04629">
    <property type="entry name" value="CBS_pair_bac"/>
    <property type="match status" value="1"/>
</dbReference>
<dbReference type="InterPro" id="IPR046342">
    <property type="entry name" value="CBS_dom_sf"/>
</dbReference>
<comment type="caution">
    <text evidence="4">The sequence shown here is derived from an EMBL/GenBank/DDBJ whole genome shotgun (WGS) entry which is preliminary data.</text>
</comment>
<keyword evidence="5" id="KW-1185">Reference proteome</keyword>
<dbReference type="InterPro" id="IPR051257">
    <property type="entry name" value="Diverse_CBS-Domain"/>
</dbReference>
<feature type="domain" description="CBS" evidence="3">
    <location>
        <begin position="27"/>
        <end position="89"/>
    </location>
</feature>
<dbReference type="PANTHER" id="PTHR43080">
    <property type="entry name" value="CBS DOMAIN-CONTAINING PROTEIN CBSX3, MITOCHONDRIAL"/>
    <property type="match status" value="1"/>
</dbReference>
<dbReference type="PANTHER" id="PTHR43080:SF26">
    <property type="entry name" value="REGULATORY PROTEIN"/>
    <property type="match status" value="1"/>
</dbReference>
<dbReference type="PROSITE" id="PS51371">
    <property type="entry name" value="CBS"/>
    <property type="match status" value="2"/>
</dbReference>
<evidence type="ECO:0000256" key="1">
    <source>
        <dbReference type="ARBA" id="ARBA00023122"/>
    </source>
</evidence>
<evidence type="ECO:0000256" key="2">
    <source>
        <dbReference type="PROSITE-ProRule" id="PRU00703"/>
    </source>
</evidence>
<dbReference type="Pfam" id="PF00571">
    <property type="entry name" value="CBS"/>
    <property type="match status" value="2"/>
</dbReference>
<evidence type="ECO:0000259" key="3">
    <source>
        <dbReference type="PROSITE" id="PS51371"/>
    </source>
</evidence>
<sequence>MNFTPNFENVKATKPKGQKFDSVTKYMADGDDLVVFHPEQSIEEAMMLLLGKNMSGGPVLDDHGILVGMLSERDCMRIILETPYHNYPPAKGKVSEYMSREVVTVSSENDIFDVANLFMNTHYRRFPVLDQGRVIGQVSIKDVMRAISDIKSTTW</sequence>
<accession>A0AAW9RQ79</accession>
<dbReference type="SMART" id="SM00116">
    <property type="entry name" value="CBS"/>
    <property type="match status" value="2"/>
</dbReference>
<feature type="domain" description="CBS" evidence="3">
    <location>
        <begin position="98"/>
        <end position="153"/>
    </location>
</feature>
<dbReference type="EMBL" id="JBDKWZ010000002">
    <property type="protein sequence ID" value="MEN7547062.1"/>
    <property type="molecule type" value="Genomic_DNA"/>
</dbReference>
<dbReference type="Gene3D" id="3.10.580.10">
    <property type="entry name" value="CBS-domain"/>
    <property type="match status" value="1"/>
</dbReference>
<dbReference type="InterPro" id="IPR000644">
    <property type="entry name" value="CBS_dom"/>
</dbReference>
<organism evidence="4 5">
    <name type="scientific">Rapidithrix thailandica</name>
    <dbReference type="NCBI Taxonomy" id="413964"/>
    <lineage>
        <taxon>Bacteria</taxon>
        <taxon>Pseudomonadati</taxon>
        <taxon>Bacteroidota</taxon>
        <taxon>Cytophagia</taxon>
        <taxon>Cytophagales</taxon>
        <taxon>Flammeovirgaceae</taxon>
        <taxon>Rapidithrix</taxon>
    </lineage>
</organism>